<reference evidence="1 2" key="1">
    <citation type="journal article" date="2022" name="New Phytol.">
        <title>Ecological generalism drives hyperdiversity of secondary metabolite gene clusters in xylarialean endophytes.</title>
        <authorList>
            <person name="Franco M.E.E."/>
            <person name="Wisecaver J.H."/>
            <person name="Arnold A.E."/>
            <person name="Ju Y.M."/>
            <person name="Slot J.C."/>
            <person name="Ahrendt S."/>
            <person name="Moore L.P."/>
            <person name="Eastman K.E."/>
            <person name="Scott K."/>
            <person name="Konkel Z."/>
            <person name="Mondo S.J."/>
            <person name="Kuo A."/>
            <person name="Hayes R.D."/>
            <person name="Haridas S."/>
            <person name="Andreopoulos B."/>
            <person name="Riley R."/>
            <person name="LaButti K."/>
            <person name="Pangilinan J."/>
            <person name="Lipzen A."/>
            <person name="Amirebrahimi M."/>
            <person name="Yan J."/>
            <person name="Adam C."/>
            <person name="Keymanesh K."/>
            <person name="Ng V."/>
            <person name="Louie K."/>
            <person name="Northen T."/>
            <person name="Drula E."/>
            <person name="Henrissat B."/>
            <person name="Hsieh H.M."/>
            <person name="Youens-Clark K."/>
            <person name="Lutzoni F."/>
            <person name="Miadlikowska J."/>
            <person name="Eastwood D.C."/>
            <person name="Hamelin R.C."/>
            <person name="Grigoriev I.V."/>
            <person name="U'Ren J.M."/>
        </authorList>
    </citation>
    <scope>NUCLEOTIDE SEQUENCE [LARGE SCALE GENOMIC DNA]</scope>
    <source>
        <strain evidence="1 2">ER1909</strain>
    </source>
</reference>
<sequence length="616" mass="65261">MPGNTFSGAFLKAALTLSLASSINAEPLLGTSFGIPGDDATYDYVVVGGGTAGLTLATRLIEQNAGTVAVIEAGTFYETTNGNLSQIPAMDTIFSWKGLDDWQPLVDWGYITTPQVGGLNQTLHYARGKVLGGTSARNYMVYQRATEESYNEWADLVGDDAYTWDNFAPFLEKSTNFSGPDQTLRFANSTPDFDMAYAGDSTGPLSVTFPNYAHAWATWAAEGLAQIGMAPIDGFLSGKLIGSAWSMSTVSRETAMRESSETSFLREALGNPNYKVYPLTMAKKILFDDSKTATGVAVESGGAAYTLSANKEVIVAAGAFGSPQILQVSGVGDSSLLNSLNIPVVADRPGVGKGMQDHVFFGVSYQVNAPTSSSLSIADFAATQAELFTESQSGMLTTTGIEILGWEKIPNDLRSSWGNDTLSTLNAYPEDWPEVEYLSASTLLGTMQDSRAPGDGKNYGTLAVALAAPQSRGTVTITSDDTNVHPDIDPNFLSSQADIDVMIAGVKRARDFFNSDAMQTFVIGDEAFPGNNVTSDAEIEAAVRADFETVWHAACTCAMGKTDDANAVIDSQARVIGVSGLRVVDASSFPILVPGHPQSTIYGLAEKIACDISGNC</sequence>
<name>A0ACC0CSP8_9PEZI</name>
<proteinExistence type="predicted"/>
<dbReference type="Proteomes" id="UP001497680">
    <property type="component" value="Unassembled WGS sequence"/>
</dbReference>
<protein>
    <submittedName>
        <fullName evidence="1">Glucose-methanol-choline oxidoreductase</fullName>
    </submittedName>
</protein>
<keyword evidence="2" id="KW-1185">Reference proteome</keyword>
<organism evidence="1 2">
    <name type="scientific">Hypoxylon rubiginosum</name>
    <dbReference type="NCBI Taxonomy" id="110542"/>
    <lineage>
        <taxon>Eukaryota</taxon>
        <taxon>Fungi</taxon>
        <taxon>Dikarya</taxon>
        <taxon>Ascomycota</taxon>
        <taxon>Pezizomycotina</taxon>
        <taxon>Sordariomycetes</taxon>
        <taxon>Xylariomycetidae</taxon>
        <taxon>Xylariales</taxon>
        <taxon>Hypoxylaceae</taxon>
        <taxon>Hypoxylon</taxon>
    </lineage>
</organism>
<dbReference type="EMBL" id="MU394352">
    <property type="protein sequence ID" value="KAI6083414.1"/>
    <property type="molecule type" value="Genomic_DNA"/>
</dbReference>
<comment type="caution">
    <text evidence="1">The sequence shown here is derived from an EMBL/GenBank/DDBJ whole genome shotgun (WGS) entry which is preliminary data.</text>
</comment>
<evidence type="ECO:0000313" key="1">
    <source>
        <dbReference type="EMBL" id="KAI6083414.1"/>
    </source>
</evidence>
<accession>A0ACC0CSP8</accession>
<evidence type="ECO:0000313" key="2">
    <source>
        <dbReference type="Proteomes" id="UP001497680"/>
    </source>
</evidence>
<gene>
    <name evidence="1" type="ORF">F4821DRAFT_244809</name>
</gene>